<dbReference type="RefSeq" id="WP_069306492.1">
    <property type="nucleotide sequence ID" value="NZ_MCRJ01000032.1"/>
</dbReference>
<name>A0A1E3H3V8_9HYPH</name>
<reference evidence="1 2" key="1">
    <citation type="submission" date="2016-07" db="EMBL/GenBank/DDBJ databases">
        <title>Draft Genome Sequence of Methylobrevis pamukkalensis PK2.</title>
        <authorList>
            <person name="Vasilenko O.V."/>
            <person name="Doronina N.V."/>
            <person name="Shmareva M.N."/>
            <person name="Tarlachkov S.V."/>
            <person name="Mustakhimov I."/>
            <person name="Trotsenko Y.A."/>
        </authorList>
    </citation>
    <scope>NUCLEOTIDE SEQUENCE [LARGE SCALE GENOMIC DNA]</scope>
    <source>
        <strain evidence="1 2">PK2</strain>
    </source>
</reference>
<evidence type="ECO:0000313" key="2">
    <source>
        <dbReference type="Proteomes" id="UP000094622"/>
    </source>
</evidence>
<dbReference type="Proteomes" id="UP000094622">
    <property type="component" value="Unassembled WGS sequence"/>
</dbReference>
<proteinExistence type="predicted"/>
<protein>
    <submittedName>
        <fullName evidence="1">Uncharacterized protein</fullName>
    </submittedName>
</protein>
<keyword evidence="2" id="KW-1185">Reference proteome</keyword>
<evidence type="ECO:0000313" key="1">
    <source>
        <dbReference type="EMBL" id="ODN71008.1"/>
    </source>
</evidence>
<organism evidence="1 2">
    <name type="scientific">Methylobrevis pamukkalensis</name>
    <dbReference type="NCBI Taxonomy" id="1439726"/>
    <lineage>
        <taxon>Bacteria</taxon>
        <taxon>Pseudomonadati</taxon>
        <taxon>Pseudomonadota</taxon>
        <taxon>Alphaproteobacteria</taxon>
        <taxon>Hyphomicrobiales</taxon>
        <taxon>Pleomorphomonadaceae</taxon>
        <taxon>Methylobrevis</taxon>
    </lineage>
</organism>
<comment type="caution">
    <text evidence="1">The sequence shown here is derived from an EMBL/GenBank/DDBJ whole genome shotgun (WGS) entry which is preliminary data.</text>
</comment>
<dbReference type="EMBL" id="MCRJ01000032">
    <property type="protein sequence ID" value="ODN71008.1"/>
    <property type="molecule type" value="Genomic_DNA"/>
</dbReference>
<accession>A0A1E3H3V8</accession>
<sequence>MLADAAARGCRVVRAADRMKADMTADAAVKALVKESKDTDALLFFREPRSFGLEAMGYLPQLAMHTPAGFRFTRIDIVDRAVNGFTLGMVGRVLDDAVTLARRGDVEGIKAAITRAPADGSVPGPTGEIVTYAIRPEPEVFVNPRIVVVHDFSDAARLPDMPLGSRLVAMTAEEGVKTPALNDMTGVMTLLAEVAPSAEVPVVVLTEAFTYSPDYVEMCLREFVLSRCRSVVTTALVYDPEREEFAFSRKGQEKEQFAALAARACLRYDDILRSVERYGSRSGVVIATGQSFVLRPSADADGELANEVASRPYFRSAAVFVSERQKGFIASTLSGWSGAARAAGLIAEAGLSVGEEELNTLTALRGKADTVLNETSFYANIVSLARKGRDDEAREAILELIGRSDLTNKLNKDGIIGLIDACKVLGLVDEFARFIGPHVPSFVKAQPELIIPLFEIIAIGLSPEELSSTMTACAAVALTDQATRPIHRIVDVCKRFCSPQILILLLNMIDRAGKGKLLSDARLAEVIGDALLGSGVQPFTTSSGKYDLAYFLERAPLKARILDALLNGRKEEFVRFVNMYFLERREVRDLILAIRTYTYEITQMKLKRGDIRYPAYAQESERIILSILFDDAPPLADFGLVEGGAGALSTDAQAIVAASYHGDLEPLGIGFRNWSAGIGVSNVPFGGSSIQEFFAGMSAGPDLPRAASTAARSPCC</sequence>
<gene>
    <name evidence="1" type="ORF">A6302_01642</name>
</gene>
<dbReference type="AlphaFoldDB" id="A0A1E3H3V8"/>